<dbReference type="SUPFAM" id="SSF52743">
    <property type="entry name" value="Subtilisin-like"/>
    <property type="match status" value="1"/>
</dbReference>
<evidence type="ECO:0000259" key="6">
    <source>
        <dbReference type="Pfam" id="PF00082"/>
    </source>
</evidence>
<dbReference type="PROSITE" id="PS00138">
    <property type="entry name" value="SUBTILASE_SER"/>
    <property type="match status" value="1"/>
</dbReference>
<dbReference type="PANTHER" id="PTHR43806:SF11">
    <property type="entry name" value="CEREVISIN-RELATED"/>
    <property type="match status" value="1"/>
</dbReference>
<gene>
    <name evidence="7" type="ORF">CHM34_14390</name>
</gene>
<comment type="similarity">
    <text evidence="1 5">Belongs to the peptidase S8 family.</text>
</comment>
<dbReference type="GO" id="GO:0006508">
    <property type="term" value="P:proteolysis"/>
    <property type="evidence" value="ECO:0007669"/>
    <property type="project" value="UniProtKB-KW"/>
</dbReference>
<sequence length="482" mass="51758">MLLFFMFHPISIIGNKRIDMKPFRWISAFFVLLLAVSALFPNGNGQASAPEEVERDYNPRVVIKFKDATNLPYRSGAEKHLSRSSAQAFTEAVSLEPLFSSVNPEAIQSLMSQASKKRSDHPKPDLLSYFVTEVPPDVQPEKWAKKLTRQSAVELAYVEGGPTPPSSVHPDDDPRFGNQGYLAPSPQGIDVQSAWGFKGGDGSGIGFVDLEQGWRLEHEDLADQNIRLISGVNHMFHSHGTSVLGEVAAADNTIGNIGITPRAKTRVVSQWRTPSTYSTADAVLSAVNAMEPGDVLLLEAQTTVGESGYLPVEVEPAVFDAIRAGTSKGVIVVEAGGNGSNNLDQFTDAEDKNVLNRNSPDFKDSGAIMVGAASSAAPHSRLPFSNYGSRVDVYAWGENIDTLSADGYTTSFGGTSGASPIITGTAIALQGISEENRGKRYSPEEMRQILSNPETGIASNAPASDKIGVMPDLDAILSQLYQ</sequence>
<dbReference type="InterPro" id="IPR000209">
    <property type="entry name" value="Peptidase_S8/S53_dom"/>
</dbReference>
<evidence type="ECO:0000256" key="2">
    <source>
        <dbReference type="ARBA" id="ARBA00022670"/>
    </source>
</evidence>
<keyword evidence="4" id="KW-0720">Serine protease</keyword>
<dbReference type="Pfam" id="PF00082">
    <property type="entry name" value="Peptidase_S8"/>
    <property type="match status" value="1"/>
</dbReference>
<reference evidence="7 8" key="1">
    <citation type="submission" date="2017-07" db="EMBL/GenBank/DDBJ databases">
        <title>The genome sequence of Paludifilum halophilum highlights mechanisms for microbial adaptation to high salt environemnts.</title>
        <authorList>
            <person name="Belbahri L."/>
        </authorList>
    </citation>
    <scope>NUCLEOTIDE SEQUENCE [LARGE SCALE GENOMIC DNA]</scope>
    <source>
        <strain evidence="7 8">DSM 102817</strain>
    </source>
</reference>
<accession>A0A235B464</accession>
<protein>
    <recommendedName>
        <fullName evidence="6">Peptidase S8/S53 domain-containing protein</fullName>
    </recommendedName>
</protein>
<evidence type="ECO:0000256" key="5">
    <source>
        <dbReference type="PROSITE-ProRule" id="PRU01240"/>
    </source>
</evidence>
<dbReference type="PANTHER" id="PTHR43806">
    <property type="entry name" value="PEPTIDASE S8"/>
    <property type="match status" value="1"/>
</dbReference>
<dbReference type="InterPro" id="IPR023828">
    <property type="entry name" value="Peptidase_S8_Ser-AS"/>
</dbReference>
<evidence type="ECO:0000256" key="3">
    <source>
        <dbReference type="ARBA" id="ARBA00022801"/>
    </source>
</evidence>
<name>A0A235B464_9BACL</name>
<keyword evidence="8" id="KW-1185">Reference proteome</keyword>
<dbReference type="InterPro" id="IPR034073">
    <property type="entry name" value="Subtilisin_DY-like_dom"/>
</dbReference>
<evidence type="ECO:0000313" key="7">
    <source>
        <dbReference type="EMBL" id="OYD06749.1"/>
    </source>
</evidence>
<evidence type="ECO:0000313" key="8">
    <source>
        <dbReference type="Proteomes" id="UP000215459"/>
    </source>
</evidence>
<dbReference type="PRINTS" id="PR00723">
    <property type="entry name" value="SUBTILISIN"/>
</dbReference>
<dbReference type="EMBL" id="NOWF01000009">
    <property type="protein sequence ID" value="OYD06749.1"/>
    <property type="molecule type" value="Genomic_DNA"/>
</dbReference>
<feature type="domain" description="Peptidase S8/S53" evidence="6">
    <location>
        <begin position="236"/>
        <end position="452"/>
    </location>
</feature>
<proteinExistence type="inferred from homology"/>
<evidence type="ECO:0000256" key="4">
    <source>
        <dbReference type="ARBA" id="ARBA00022825"/>
    </source>
</evidence>
<keyword evidence="2" id="KW-0645">Protease</keyword>
<dbReference type="Gene3D" id="3.40.50.200">
    <property type="entry name" value="Peptidase S8/S53 domain"/>
    <property type="match status" value="1"/>
</dbReference>
<dbReference type="CDD" id="cd04843">
    <property type="entry name" value="Peptidases_S8_11"/>
    <property type="match status" value="1"/>
</dbReference>
<dbReference type="Proteomes" id="UP000215459">
    <property type="component" value="Unassembled WGS sequence"/>
</dbReference>
<keyword evidence="3" id="KW-0378">Hydrolase</keyword>
<dbReference type="PROSITE" id="PS51892">
    <property type="entry name" value="SUBTILASE"/>
    <property type="match status" value="1"/>
</dbReference>
<dbReference type="AlphaFoldDB" id="A0A235B464"/>
<dbReference type="GO" id="GO:0004252">
    <property type="term" value="F:serine-type endopeptidase activity"/>
    <property type="evidence" value="ECO:0007669"/>
    <property type="project" value="InterPro"/>
</dbReference>
<organism evidence="7 8">
    <name type="scientific">Paludifilum halophilum</name>
    <dbReference type="NCBI Taxonomy" id="1642702"/>
    <lineage>
        <taxon>Bacteria</taxon>
        <taxon>Bacillati</taxon>
        <taxon>Bacillota</taxon>
        <taxon>Bacilli</taxon>
        <taxon>Bacillales</taxon>
        <taxon>Thermoactinomycetaceae</taxon>
        <taxon>Paludifilum</taxon>
    </lineage>
</organism>
<comment type="caution">
    <text evidence="7">The sequence shown here is derived from an EMBL/GenBank/DDBJ whole genome shotgun (WGS) entry which is preliminary data.</text>
</comment>
<evidence type="ECO:0000256" key="1">
    <source>
        <dbReference type="ARBA" id="ARBA00011073"/>
    </source>
</evidence>
<dbReference type="InterPro" id="IPR015500">
    <property type="entry name" value="Peptidase_S8_subtilisin-rel"/>
</dbReference>
<dbReference type="InterPro" id="IPR036852">
    <property type="entry name" value="Peptidase_S8/S53_dom_sf"/>
</dbReference>
<dbReference type="InterPro" id="IPR050131">
    <property type="entry name" value="Peptidase_S8_subtilisin-like"/>
</dbReference>
<comment type="caution">
    <text evidence="5">Lacks conserved residue(s) required for the propagation of feature annotation.</text>
</comment>